<keyword evidence="7 15" id="KW-0328">Glycosyltransferase</keyword>
<protein>
    <recommendedName>
        <fullName evidence="5 15">Hypoxanthine phosphoribosyltransferase</fullName>
        <ecNumber evidence="5 15">2.4.2.8</ecNumber>
    </recommendedName>
</protein>
<evidence type="ECO:0000256" key="13">
    <source>
        <dbReference type="ARBA" id="ARBA00048811"/>
    </source>
</evidence>
<gene>
    <name evidence="17" type="ORF">GCM10011387_06640</name>
</gene>
<dbReference type="Proteomes" id="UP000651668">
    <property type="component" value="Unassembled WGS sequence"/>
</dbReference>
<evidence type="ECO:0000256" key="2">
    <source>
        <dbReference type="ARBA" id="ARBA00004496"/>
    </source>
</evidence>
<evidence type="ECO:0000256" key="8">
    <source>
        <dbReference type="ARBA" id="ARBA00022679"/>
    </source>
</evidence>
<dbReference type="EC" id="2.4.2.8" evidence="5 15"/>
<dbReference type="PANTHER" id="PTHR43340:SF1">
    <property type="entry name" value="HYPOXANTHINE PHOSPHORIBOSYLTRANSFERASE"/>
    <property type="match status" value="1"/>
</dbReference>
<keyword evidence="6 15" id="KW-0963">Cytoplasm</keyword>
<evidence type="ECO:0000256" key="7">
    <source>
        <dbReference type="ARBA" id="ARBA00022676"/>
    </source>
</evidence>
<reference evidence="17" key="1">
    <citation type="journal article" date="2014" name="Int. J. Syst. Evol. Microbiol.">
        <title>Complete genome sequence of Corynebacterium casei LMG S-19264T (=DSM 44701T), isolated from a smear-ripened cheese.</title>
        <authorList>
            <consortium name="US DOE Joint Genome Institute (JGI-PGF)"/>
            <person name="Walter F."/>
            <person name="Albersmeier A."/>
            <person name="Kalinowski J."/>
            <person name="Ruckert C."/>
        </authorList>
    </citation>
    <scope>NUCLEOTIDE SEQUENCE</scope>
    <source>
        <strain evidence="17">CGMCC 1.15343</strain>
    </source>
</reference>
<dbReference type="NCBIfam" id="TIGR01203">
    <property type="entry name" value="HGPRTase"/>
    <property type="match status" value="1"/>
</dbReference>
<organism evidence="17 18">
    <name type="scientific">Pedobacter quisquiliarum</name>
    <dbReference type="NCBI Taxonomy" id="1834438"/>
    <lineage>
        <taxon>Bacteria</taxon>
        <taxon>Pseudomonadati</taxon>
        <taxon>Bacteroidota</taxon>
        <taxon>Sphingobacteriia</taxon>
        <taxon>Sphingobacteriales</taxon>
        <taxon>Sphingobacteriaceae</taxon>
        <taxon>Pedobacter</taxon>
    </lineage>
</organism>
<evidence type="ECO:0000256" key="5">
    <source>
        <dbReference type="ARBA" id="ARBA00011895"/>
    </source>
</evidence>
<evidence type="ECO:0000256" key="11">
    <source>
        <dbReference type="ARBA" id="ARBA00022741"/>
    </source>
</evidence>
<dbReference type="InterPro" id="IPR050408">
    <property type="entry name" value="HGPRT"/>
</dbReference>
<dbReference type="Pfam" id="PF00156">
    <property type="entry name" value="Pribosyltran"/>
    <property type="match status" value="1"/>
</dbReference>
<dbReference type="RefSeq" id="WP_188625417.1">
    <property type="nucleotide sequence ID" value="NZ_BMIL01000002.1"/>
</dbReference>
<proteinExistence type="inferred from homology"/>
<keyword evidence="18" id="KW-1185">Reference proteome</keyword>
<comment type="pathway">
    <text evidence="3 15">Purine metabolism; IMP biosynthesis via salvage pathway; IMP from hypoxanthine: step 1/1.</text>
</comment>
<dbReference type="InterPro" id="IPR000836">
    <property type="entry name" value="PRTase_dom"/>
</dbReference>
<comment type="catalytic activity">
    <reaction evidence="13">
        <text>GMP + diphosphate = guanine + 5-phospho-alpha-D-ribose 1-diphosphate</text>
        <dbReference type="Rhea" id="RHEA:25424"/>
        <dbReference type="ChEBI" id="CHEBI:16235"/>
        <dbReference type="ChEBI" id="CHEBI:33019"/>
        <dbReference type="ChEBI" id="CHEBI:58017"/>
        <dbReference type="ChEBI" id="CHEBI:58115"/>
        <dbReference type="EC" id="2.4.2.8"/>
    </reaction>
    <physiologicalReaction direction="right-to-left" evidence="13">
        <dbReference type="Rhea" id="RHEA:25426"/>
    </physiologicalReaction>
</comment>
<dbReference type="PANTHER" id="PTHR43340">
    <property type="entry name" value="HYPOXANTHINE-GUANINE PHOSPHORIBOSYLTRANSFERASE"/>
    <property type="match status" value="1"/>
</dbReference>
<comment type="catalytic activity">
    <reaction evidence="14">
        <text>IMP + diphosphate = hypoxanthine + 5-phospho-alpha-D-ribose 1-diphosphate</text>
        <dbReference type="Rhea" id="RHEA:17973"/>
        <dbReference type="ChEBI" id="CHEBI:17368"/>
        <dbReference type="ChEBI" id="CHEBI:33019"/>
        <dbReference type="ChEBI" id="CHEBI:58017"/>
        <dbReference type="ChEBI" id="CHEBI:58053"/>
        <dbReference type="EC" id="2.4.2.8"/>
    </reaction>
    <physiologicalReaction direction="right-to-left" evidence="14">
        <dbReference type="Rhea" id="RHEA:17975"/>
    </physiologicalReaction>
</comment>
<name>A0A916X9X6_9SPHI</name>
<evidence type="ECO:0000256" key="15">
    <source>
        <dbReference type="RuleBase" id="RU364099"/>
    </source>
</evidence>
<evidence type="ECO:0000256" key="9">
    <source>
        <dbReference type="ARBA" id="ARBA00022723"/>
    </source>
</evidence>
<dbReference type="InterPro" id="IPR005904">
    <property type="entry name" value="Hxn_phspho_trans"/>
</dbReference>
<evidence type="ECO:0000256" key="1">
    <source>
        <dbReference type="ARBA" id="ARBA00001946"/>
    </source>
</evidence>
<evidence type="ECO:0000256" key="6">
    <source>
        <dbReference type="ARBA" id="ARBA00022490"/>
    </source>
</evidence>
<comment type="similarity">
    <text evidence="4 15">Belongs to the purine/pyrimidine phosphoribosyltransferase family.</text>
</comment>
<evidence type="ECO:0000313" key="18">
    <source>
        <dbReference type="Proteomes" id="UP000651668"/>
    </source>
</evidence>
<keyword evidence="11 15" id="KW-0547">Nucleotide-binding</keyword>
<dbReference type="GO" id="GO:0006178">
    <property type="term" value="P:guanine salvage"/>
    <property type="evidence" value="ECO:0007669"/>
    <property type="project" value="TreeGrafter"/>
</dbReference>
<dbReference type="GO" id="GO:0005829">
    <property type="term" value="C:cytosol"/>
    <property type="evidence" value="ECO:0007669"/>
    <property type="project" value="TreeGrafter"/>
</dbReference>
<accession>A0A916X9X6</accession>
<feature type="domain" description="Phosphoribosyltransferase" evidence="16">
    <location>
        <begin position="15"/>
        <end position="165"/>
    </location>
</feature>
<evidence type="ECO:0000313" key="17">
    <source>
        <dbReference type="EMBL" id="GGC55718.1"/>
    </source>
</evidence>
<evidence type="ECO:0000256" key="14">
    <source>
        <dbReference type="ARBA" id="ARBA00049402"/>
    </source>
</evidence>
<evidence type="ECO:0000259" key="16">
    <source>
        <dbReference type="Pfam" id="PF00156"/>
    </source>
</evidence>
<reference evidence="17" key="2">
    <citation type="submission" date="2020-09" db="EMBL/GenBank/DDBJ databases">
        <authorList>
            <person name="Sun Q."/>
            <person name="Zhou Y."/>
        </authorList>
    </citation>
    <scope>NUCLEOTIDE SEQUENCE</scope>
    <source>
        <strain evidence="17">CGMCC 1.15343</strain>
    </source>
</reference>
<dbReference type="GO" id="GO:0032264">
    <property type="term" value="P:IMP salvage"/>
    <property type="evidence" value="ECO:0007669"/>
    <property type="project" value="TreeGrafter"/>
</dbReference>
<keyword evidence="12 15" id="KW-0460">Magnesium</keyword>
<sequence length="187" mass="21162">MNNIQIADKEFEIFLEHENINKRTRLLGIQINVDYEDRCPVFIGVLNGSILFISDLLKELDISCEVEFIKMSSYEGGLASTGTVKEIFGLPQNLHNRDVIIVEDIVDTGRTIKHIIEKLREQEPSSIKVCSLLFKPSALLEPVKELEYVGFEIPNDFVVGFGLDYNGLGRNLKDIYRATDTVTLPQS</sequence>
<dbReference type="GO" id="GO:0006166">
    <property type="term" value="P:purine ribonucleoside salvage"/>
    <property type="evidence" value="ECO:0007669"/>
    <property type="project" value="UniProtKB-KW"/>
</dbReference>
<keyword evidence="9 15" id="KW-0479">Metal-binding</keyword>
<dbReference type="AlphaFoldDB" id="A0A916X9X6"/>
<dbReference type="InterPro" id="IPR029057">
    <property type="entry name" value="PRTase-like"/>
</dbReference>
<comment type="cofactor">
    <cofactor evidence="1 15">
        <name>Mg(2+)</name>
        <dbReference type="ChEBI" id="CHEBI:18420"/>
    </cofactor>
</comment>
<keyword evidence="10 15" id="KW-0660">Purine salvage</keyword>
<dbReference type="GO" id="GO:0004422">
    <property type="term" value="F:hypoxanthine phosphoribosyltransferase activity"/>
    <property type="evidence" value="ECO:0007669"/>
    <property type="project" value="InterPro"/>
</dbReference>
<evidence type="ECO:0000256" key="10">
    <source>
        <dbReference type="ARBA" id="ARBA00022726"/>
    </source>
</evidence>
<dbReference type="GO" id="GO:0046100">
    <property type="term" value="P:hypoxanthine metabolic process"/>
    <property type="evidence" value="ECO:0007669"/>
    <property type="project" value="TreeGrafter"/>
</dbReference>
<dbReference type="GO" id="GO:0000166">
    <property type="term" value="F:nucleotide binding"/>
    <property type="evidence" value="ECO:0007669"/>
    <property type="project" value="UniProtKB-KW"/>
</dbReference>
<dbReference type="GO" id="GO:0032263">
    <property type="term" value="P:GMP salvage"/>
    <property type="evidence" value="ECO:0007669"/>
    <property type="project" value="TreeGrafter"/>
</dbReference>
<evidence type="ECO:0000256" key="12">
    <source>
        <dbReference type="ARBA" id="ARBA00022842"/>
    </source>
</evidence>
<comment type="caution">
    <text evidence="17">The sequence shown here is derived from an EMBL/GenBank/DDBJ whole genome shotgun (WGS) entry which is preliminary data.</text>
</comment>
<evidence type="ECO:0000256" key="3">
    <source>
        <dbReference type="ARBA" id="ARBA00004669"/>
    </source>
</evidence>
<dbReference type="CDD" id="cd06223">
    <property type="entry name" value="PRTases_typeI"/>
    <property type="match status" value="1"/>
</dbReference>
<dbReference type="EMBL" id="BMIL01000002">
    <property type="protein sequence ID" value="GGC55718.1"/>
    <property type="molecule type" value="Genomic_DNA"/>
</dbReference>
<dbReference type="Gene3D" id="3.40.50.2020">
    <property type="match status" value="1"/>
</dbReference>
<dbReference type="SUPFAM" id="SSF53271">
    <property type="entry name" value="PRTase-like"/>
    <property type="match status" value="1"/>
</dbReference>
<keyword evidence="8 15" id="KW-0808">Transferase</keyword>
<comment type="subcellular location">
    <subcellularLocation>
        <location evidence="2 15">Cytoplasm</location>
    </subcellularLocation>
</comment>
<evidence type="ECO:0000256" key="4">
    <source>
        <dbReference type="ARBA" id="ARBA00008391"/>
    </source>
</evidence>
<dbReference type="GO" id="GO:0000287">
    <property type="term" value="F:magnesium ion binding"/>
    <property type="evidence" value="ECO:0007669"/>
    <property type="project" value="TreeGrafter"/>
</dbReference>